<dbReference type="SUPFAM" id="SSF54518">
    <property type="entry name" value="Tubby C-terminal domain-like"/>
    <property type="match status" value="1"/>
</dbReference>
<dbReference type="Pfam" id="PF04525">
    <property type="entry name" value="LOR"/>
    <property type="match status" value="1"/>
</dbReference>
<accession>A0A8I0DT64</accession>
<dbReference type="Proteomes" id="UP000615234">
    <property type="component" value="Unassembled WGS sequence"/>
</dbReference>
<name>A0A8I0DT64_9FIRM</name>
<keyword evidence="3" id="KW-1185">Reference proteome</keyword>
<evidence type="ECO:0000256" key="1">
    <source>
        <dbReference type="ARBA" id="ARBA00005437"/>
    </source>
</evidence>
<comment type="caution">
    <text evidence="2">The sequence shown here is derived from an EMBL/GenBank/DDBJ whole genome shotgun (WGS) entry which is preliminary data.</text>
</comment>
<gene>
    <name evidence="2" type="ORF">H8S09_01850</name>
</gene>
<evidence type="ECO:0000313" key="3">
    <source>
        <dbReference type="Proteomes" id="UP000615234"/>
    </source>
</evidence>
<evidence type="ECO:0000313" key="2">
    <source>
        <dbReference type="EMBL" id="MBC5661645.1"/>
    </source>
</evidence>
<proteinExistence type="inferred from homology"/>
<dbReference type="InterPro" id="IPR038595">
    <property type="entry name" value="LOR_sf"/>
</dbReference>
<dbReference type="AlphaFoldDB" id="A0A8I0DT64"/>
<reference evidence="2 3" key="1">
    <citation type="submission" date="2020-08" db="EMBL/GenBank/DDBJ databases">
        <title>Genome public.</title>
        <authorList>
            <person name="Liu C."/>
            <person name="Sun Q."/>
        </authorList>
    </citation>
    <scope>NUCLEOTIDE SEQUENCE [LARGE SCALE GENOMIC DNA]</scope>
    <source>
        <strain evidence="2 3">NSJ-10</strain>
    </source>
</reference>
<dbReference type="Gene3D" id="2.40.160.200">
    <property type="entry name" value="LURP1-related"/>
    <property type="match status" value="1"/>
</dbReference>
<organism evidence="2 3">
    <name type="scientific">Coprococcus hominis</name>
    <name type="common">ex Liu et al. 2022</name>
    <dbReference type="NCBI Taxonomy" id="2763039"/>
    <lineage>
        <taxon>Bacteria</taxon>
        <taxon>Bacillati</taxon>
        <taxon>Bacillota</taxon>
        <taxon>Clostridia</taxon>
        <taxon>Lachnospirales</taxon>
        <taxon>Lachnospiraceae</taxon>
        <taxon>Coprococcus</taxon>
    </lineage>
</organism>
<dbReference type="EMBL" id="JACOOX010000001">
    <property type="protein sequence ID" value="MBC5661645.1"/>
    <property type="molecule type" value="Genomic_DNA"/>
</dbReference>
<comment type="similarity">
    <text evidence="1">Belongs to the LOR family.</text>
</comment>
<sequence length="157" mass="18488">MRMYFKQRLFSWFDSYDIYNEQGNPIYVVKGQISWGHCLKIFDPYGNEAGTVKEQIFTFLPKFEIYQGNQYLGCIKKEFSFLKPRYDIDYNGWHIDGSFMEWDYKITDAAGGMVASISKELFHMTDQYVIDVYDPQNPLIALMFVLAIDAEKCSRND</sequence>
<dbReference type="InterPro" id="IPR025659">
    <property type="entry name" value="Tubby-like_C"/>
</dbReference>
<dbReference type="RefSeq" id="WP_118675551.1">
    <property type="nucleotide sequence ID" value="NZ_JACOOX010000001.1"/>
</dbReference>
<protein>
    <submittedName>
        <fullName evidence="2">LURP-one-related family protein</fullName>
    </submittedName>
</protein>
<dbReference type="InterPro" id="IPR007612">
    <property type="entry name" value="LOR"/>
</dbReference>